<dbReference type="Gene3D" id="1.10.10.60">
    <property type="entry name" value="Homeodomain-like"/>
    <property type="match status" value="1"/>
</dbReference>
<dbReference type="InterPro" id="IPR009057">
    <property type="entry name" value="Homeodomain-like_sf"/>
</dbReference>
<dbReference type="PANTHER" id="PTHR47060:SF1">
    <property type="entry name" value="HOMEOBOX PROTEIN NOBOX"/>
    <property type="match status" value="1"/>
</dbReference>
<organism evidence="5 6">
    <name type="scientific">Pteropus vampyrus</name>
    <name type="common">Large flying fox</name>
    <dbReference type="NCBI Taxonomy" id="132908"/>
    <lineage>
        <taxon>Eukaryota</taxon>
        <taxon>Metazoa</taxon>
        <taxon>Chordata</taxon>
        <taxon>Craniata</taxon>
        <taxon>Vertebrata</taxon>
        <taxon>Euteleostomi</taxon>
        <taxon>Mammalia</taxon>
        <taxon>Eutheria</taxon>
        <taxon>Laurasiatheria</taxon>
        <taxon>Chiroptera</taxon>
        <taxon>Yinpterochiroptera</taxon>
        <taxon>Pteropodoidea</taxon>
        <taxon>Pteropodidae</taxon>
        <taxon>Pteropodinae</taxon>
        <taxon>Pteropus</taxon>
    </lineage>
</organism>
<dbReference type="Pfam" id="PF00046">
    <property type="entry name" value="Homeodomain"/>
    <property type="match status" value="1"/>
</dbReference>
<feature type="compositionally biased region" description="Polar residues" evidence="3">
    <location>
        <begin position="193"/>
        <end position="204"/>
    </location>
</feature>
<dbReference type="FunFam" id="1.10.10.60:FF:000396">
    <property type="entry name" value="NOBOX oogenesis homeobox"/>
    <property type="match status" value="1"/>
</dbReference>
<dbReference type="PROSITE" id="PS50071">
    <property type="entry name" value="HOMEOBOX_2"/>
    <property type="match status" value="1"/>
</dbReference>
<evidence type="ECO:0000256" key="3">
    <source>
        <dbReference type="SAM" id="MobiDB-lite"/>
    </source>
</evidence>
<keyword evidence="1 2" id="KW-0539">Nucleus</keyword>
<keyword evidence="5" id="KW-1185">Reference proteome</keyword>
<evidence type="ECO:0000313" key="6">
    <source>
        <dbReference type="RefSeq" id="XP_023389587.1"/>
    </source>
</evidence>
<feature type="compositionally biased region" description="Basic and acidic residues" evidence="3">
    <location>
        <begin position="33"/>
        <end position="43"/>
    </location>
</feature>
<dbReference type="Proteomes" id="UP000515202">
    <property type="component" value="Unplaced"/>
</dbReference>
<dbReference type="InterPro" id="IPR042988">
    <property type="entry name" value="NOBOX"/>
</dbReference>
<feature type="DNA-binding region" description="Homeobox" evidence="1">
    <location>
        <begin position="482"/>
        <end position="541"/>
    </location>
</feature>
<feature type="region of interest" description="Disordered" evidence="3">
    <location>
        <begin position="1"/>
        <end position="215"/>
    </location>
</feature>
<feature type="compositionally biased region" description="Polar residues" evidence="3">
    <location>
        <begin position="566"/>
        <end position="575"/>
    </location>
</feature>
<dbReference type="KEGG" id="pvp:105295730"/>
<dbReference type="CTD" id="135935"/>
<dbReference type="CDD" id="cd00086">
    <property type="entry name" value="homeodomain"/>
    <property type="match status" value="1"/>
</dbReference>
<feature type="region of interest" description="Disordered" evidence="3">
    <location>
        <begin position="540"/>
        <end position="575"/>
    </location>
</feature>
<comment type="subcellular location">
    <subcellularLocation>
        <location evidence="1 2">Nucleus</location>
    </subcellularLocation>
</comment>
<dbReference type="SUPFAM" id="SSF46689">
    <property type="entry name" value="Homeodomain-like"/>
    <property type="match status" value="1"/>
</dbReference>
<dbReference type="GO" id="GO:0000978">
    <property type="term" value="F:RNA polymerase II cis-regulatory region sequence-specific DNA binding"/>
    <property type="evidence" value="ECO:0007669"/>
    <property type="project" value="TreeGrafter"/>
</dbReference>
<dbReference type="GeneID" id="105295730"/>
<evidence type="ECO:0000313" key="5">
    <source>
        <dbReference type="Proteomes" id="UP000515202"/>
    </source>
</evidence>
<keyword evidence="1 2" id="KW-0238">DNA-binding</keyword>
<evidence type="ECO:0000256" key="1">
    <source>
        <dbReference type="PROSITE-ProRule" id="PRU00108"/>
    </source>
</evidence>
<sequence>MKEMGKADKDKRKMLAAETEDRRPGARPGLSLRAEEVGRERKQFPPLFQPSGKLVSIAFDSQPGAQQQQQDVHASSPEGGGQPLAAGPEKEAPLQSAAPHTRDAPSGELPTSCTVSGEEKPAEATGELTGTDALRVCQPPGSGAPHKDGALVLPRPQLQGDGCSLSGREAKPGKRPRSPGSGKQKKPIAVGPASTSSPSVTNPARATHNPVPCGSGRGPCHLANLLSTLAQNSQNTDQKRPLEAACHVRKKTRTLYRSATLGRYTWSYHPVPHIDDLTLQIKQETGYTAGSRLFLLPGAKAGWCWLPTGPEGGGQPLAAGPEKEAPLQSAAPHTRDAPSGELPTSCTVSGEEKPAEATGELTGTDALRVCQPPGSGAPHKDGALVLPRPQLQGDGCSLSGREAKPGKRPRSPGSGKQKKPIAVGPASTSSPSVTNPARATHNPVPCGSGRGPCHLANLLSTLAQNSQNTDQKRPLEAACHVRKKTRTLYRSDQLEELERIFQEDHYPDSDKRREIAQTVGVTPQRIMVWFQNRRAKWRKVEKVNGKESKEDPAGPAPAPAPTPAGSQCSITSPPTCSYLEELEPQDYQASTQPGLFPFSQAPQTQLFPHPQPQFSYLHPFPPFSLPSSLTPPLPEDSLFPMPYGPSGGTSQSYFPGPASGQILLQPPAANVGTVPWNDPCLPELPFPGPFCPQALGHPTGGDGYFPDLLPAPCAQAVSSQPSPGPTQLPEGTRPGAGPFLSKAREEPPATSVEPHSTPQGIREEDKDHHGP</sequence>
<evidence type="ECO:0000256" key="2">
    <source>
        <dbReference type="RuleBase" id="RU000682"/>
    </source>
</evidence>
<accession>A0A6P6CQ72</accession>
<dbReference type="PANTHER" id="PTHR47060">
    <property type="entry name" value="HOMEOBOX PROTEIN NOBOX"/>
    <property type="match status" value="1"/>
</dbReference>
<dbReference type="AlphaFoldDB" id="A0A6P6CQ72"/>
<feature type="region of interest" description="Disordered" evidence="3">
    <location>
        <begin position="312"/>
        <end position="448"/>
    </location>
</feature>
<dbReference type="InterPro" id="IPR001356">
    <property type="entry name" value="HD"/>
</dbReference>
<feature type="compositionally biased region" description="Basic and acidic residues" evidence="3">
    <location>
        <begin position="540"/>
        <end position="552"/>
    </location>
</feature>
<dbReference type="GO" id="GO:0005634">
    <property type="term" value="C:nucleus"/>
    <property type="evidence" value="ECO:0007669"/>
    <property type="project" value="UniProtKB-SubCell"/>
</dbReference>
<dbReference type="GO" id="GO:0000981">
    <property type="term" value="F:DNA-binding transcription factor activity, RNA polymerase II-specific"/>
    <property type="evidence" value="ECO:0007669"/>
    <property type="project" value="TreeGrafter"/>
</dbReference>
<evidence type="ECO:0000259" key="4">
    <source>
        <dbReference type="PROSITE" id="PS50071"/>
    </source>
</evidence>
<dbReference type="SMART" id="SM00389">
    <property type="entry name" value="HOX"/>
    <property type="match status" value="1"/>
</dbReference>
<reference evidence="6" key="1">
    <citation type="submission" date="2025-08" db="UniProtKB">
        <authorList>
            <consortium name="RefSeq"/>
        </authorList>
    </citation>
    <scope>IDENTIFICATION</scope>
    <source>
        <tissue evidence="6">Kidney</tissue>
    </source>
</reference>
<feature type="compositionally biased region" description="Basic and acidic residues" evidence="3">
    <location>
        <begin position="1"/>
        <end position="24"/>
    </location>
</feature>
<feature type="domain" description="Homeobox" evidence="4">
    <location>
        <begin position="480"/>
        <end position="540"/>
    </location>
</feature>
<name>A0A6P6CQ72_PTEVA</name>
<protein>
    <submittedName>
        <fullName evidence="6">Homeobox protein NOBOX</fullName>
    </submittedName>
</protein>
<proteinExistence type="predicted"/>
<dbReference type="OrthoDB" id="1867783at2759"/>
<feature type="compositionally biased region" description="Polar residues" evidence="3">
    <location>
        <begin position="426"/>
        <end position="437"/>
    </location>
</feature>
<feature type="compositionally biased region" description="Basic and acidic residues" evidence="3">
    <location>
        <begin position="761"/>
        <end position="771"/>
    </location>
</feature>
<gene>
    <name evidence="6" type="primary">NOBOX</name>
</gene>
<keyword evidence="1 2" id="KW-0371">Homeobox</keyword>
<feature type="region of interest" description="Disordered" evidence="3">
    <location>
        <begin position="714"/>
        <end position="771"/>
    </location>
</feature>
<dbReference type="RefSeq" id="XP_023389587.1">
    <property type="nucleotide sequence ID" value="XM_023533819.1"/>
</dbReference>